<sequence>MQWPPSGASLDRIRSVWKSAFGIPNSENVIRMSTELVEARKEQVAEVLGPLKSEPALIDLVHGRLVEAISIGRLPPGMRLTQGRVAELLDVSRQPVSHALQVLKHQGLVVQHGRKGLAVVPLDGKQIRHLYQVREVLDGLAARLAALRVAEGGAQPAEVDALKAALDTGAALPSDANTIEMVRADVAFHRAMHDLSGNHEIARTVSEQWPQFMRSMAVVLDEPDHRSLIWEEHAAIAAPVLTGDADLAEARSKEHARRAGEETRERIDRMNVGQDADE</sequence>
<dbReference type="SUPFAM" id="SSF48008">
    <property type="entry name" value="GntR ligand-binding domain-like"/>
    <property type="match status" value="1"/>
</dbReference>
<accession>A0A6B0XXZ0</accession>
<dbReference type="AlphaFoldDB" id="A0A6B0XXZ0"/>
<name>A0A6B0XXZ0_9RHOB</name>
<reference evidence="6" key="1">
    <citation type="submission" date="2019-09" db="EMBL/GenBank/DDBJ databases">
        <title>Characterisation of the sponge microbiome using genome-centric metagenomics.</title>
        <authorList>
            <person name="Engelberts J.P."/>
            <person name="Robbins S.J."/>
            <person name="De Goeij J.M."/>
            <person name="Aranda M."/>
            <person name="Bell S.C."/>
            <person name="Webster N.S."/>
        </authorList>
    </citation>
    <scope>NUCLEOTIDE SEQUENCE</scope>
    <source>
        <strain evidence="6">SB0664_bin_43</strain>
    </source>
</reference>
<dbReference type="PANTHER" id="PTHR43537:SF45">
    <property type="entry name" value="GNTR FAMILY REGULATORY PROTEIN"/>
    <property type="match status" value="1"/>
</dbReference>
<evidence type="ECO:0000256" key="1">
    <source>
        <dbReference type="ARBA" id="ARBA00023015"/>
    </source>
</evidence>
<feature type="compositionally biased region" description="Basic and acidic residues" evidence="4">
    <location>
        <begin position="249"/>
        <end position="269"/>
    </location>
</feature>
<evidence type="ECO:0000256" key="3">
    <source>
        <dbReference type="ARBA" id="ARBA00023163"/>
    </source>
</evidence>
<feature type="region of interest" description="Disordered" evidence="4">
    <location>
        <begin position="249"/>
        <end position="278"/>
    </location>
</feature>
<dbReference type="PANTHER" id="PTHR43537">
    <property type="entry name" value="TRANSCRIPTIONAL REGULATOR, GNTR FAMILY"/>
    <property type="match status" value="1"/>
</dbReference>
<dbReference type="Pfam" id="PF07729">
    <property type="entry name" value="FCD"/>
    <property type="match status" value="1"/>
</dbReference>
<dbReference type="GO" id="GO:0003677">
    <property type="term" value="F:DNA binding"/>
    <property type="evidence" value="ECO:0007669"/>
    <property type="project" value="UniProtKB-KW"/>
</dbReference>
<proteinExistence type="predicted"/>
<keyword evidence="3" id="KW-0804">Transcription</keyword>
<dbReference type="Pfam" id="PF00392">
    <property type="entry name" value="GntR"/>
    <property type="match status" value="1"/>
</dbReference>
<organism evidence="6">
    <name type="scientific">Boseongicola sp. SB0664_bin_43</name>
    <dbReference type="NCBI Taxonomy" id="2604844"/>
    <lineage>
        <taxon>Bacteria</taxon>
        <taxon>Pseudomonadati</taxon>
        <taxon>Pseudomonadota</taxon>
        <taxon>Alphaproteobacteria</taxon>
        <taxon>Rhodobacterales</taxon>
        <taxon>Paracoccaceae</taxon>
        <taxon>Boseongicola</taxon>
    </lineage>
</organism>
<comment type="caution">
    <text evidence="6">The sequence shown here is derived from an EMBL/GenBank/DDBJ whole genome shotgun (WGS) entry which is preliminary data.</text>
</comment>
<dbReference type="Gene3D" id="1.20.120.530">
    <property type="entry name" value="GntR ligand-binding domain-like"/>
    <property type="match status" value="1"/>
</dbReference>
<dbReference type="InterPro" id="IPR036390">
    <property type="entry name" value="WH_DNA-bd_sf"/>
</dbReference>
<dbReference type="InterPro" id="IPR011711">
    <property type="entry name" value="GntR_C"/>
</dbReference>
<dbReference type="SUPFAM" id="SSF46785">
    <property type="entry name" value="Winged helix' DNA-binding domain"/>
    <property type="match status" value="1"/>
</dbReference>
<keyword evidence="2" id="KW-0238">DNA-binding</keyword>
<dbReference type="SMART" id="SM00345">
    <property type="entry name" value="HTH_GNTR"/>
    <property type="match status" value="1"/>
</dbReference>
<dbReference type="GO" id="GO:0003700">
    <property type="term" value="F:DNA-binding transcription factor activity"/>
    <property type="evidence" value="ECO:0007669"/>
    <property type="project" value="InterPro"/>
</dbReference>
<dbReference type="InterPro" id="IPR000524">
    <property type="entry name" value="Tscrpt_reg_HTH_GntR"/>
</dbReference>
<feature type="domain" description="HTH gntR-type" evidence="5">
    <location>
        <begin position="55"/>
        <end position="122"/>
    </location>
</feature>
<evidence type="ECO:0000256" key="2">
    <source>
        <dbReference type="ARBA" id="ARBA00023125"/>
    </source>
</evidence>
<evidence type="ECO:0000313" key="6">
    <source>
        <dbReference type="EMBL" id="MXY32627.1"/>
    </source>
</evidence>
<dbReference type="InterPro" id="IPR036388">
    <property type="entry name" value="WH-like_DNA-bd_sf"/>
</dbReference>
<protein>
    <submittedName>
        <fullName evidence="6">GntR family transcriptional regulator</fullName>
    </submittedName>
</protein>
<keyword evidence="1" id="KW-0805">Transcription regulation</keyword>
<dbReference type="EMBL" id="VXRY01000031">
    <property type="protein sequence ID" value="MXY32627.1"/>
    <property type="molecule type" value="Genomic_DNA"/>
</dbReference>
<gene>
    <name evidence="6" type="ORF">F4Y60_00755</name>
</gene>
<dbReference type="InterPro" id="IPR008920">
    <property type="entry name" value="TF_FadR/GntR_C"/>
</dbReference>
<dbReference type="PROSITE" id="PS50949">
    <property type="entry name" value="HTH_GNTR"/>
    <property type="match status" value="1"/>
</dbReference>
<evidence type="ECO:0000256" key="4">
    <source>
        <dbReference type="SAM" id="MobiDB-lite"/>
    </source>
</evidence>
<dbReference type="Gene3D" id="1.10.10.10">
    <property type="entry name" value="Winged helix-like DNA-binding domain superfamily/Winged helix DNA-binding domain"/>
    <property type="match status" value="1"/>
</dbReference>
<dbReference type="SMART" id="SM00895">
    <property type="entry name" value="FCD"/>
    <property type="match status" value="1"/>
</dbReference>
<evidence type="ECO:0000259" key="5">
    <source>
        <dbReference type="PROSITE" id="PS50949"/>
    </source>
</evidence>